<feature type="domain" description="KAP NTPase" evidence="1">
    <location>
        <begin position="30"/>
        <end position="67"/>
    </location>
</feature>
<accession>A0A1S7LJH5</accession>
<reference evidence="2" key="1">
    <citation type="submission" date="2015-04" db="EMBL/GenBank/DDBJ databases">
        <authorList>
            <person name="Syromyatnikov M.Y."/>
            <person name="Popov V.N."/>
        </authorList>
    </citation>
    <scope>NUCLEOTIDE SEQUENCE</scope>
    <source>
        <strain evidence="2">MO-1</strain>
    </source>
</reference>
<gene>
    <name evidence="2" type="ORF">MAGMO_2147</name>
</gene>
<evidence type="ECO:0000259" key="1">
    <source>
        <dbReference type="Pfam" id="PF07693"/>
    </source>
</evidence>
<dbReference type="SUPFAM" id="SSF52540">
    <property type="entry name" value="P-loop containing nucleoside triphosphate hydrolases"/>
    <property type="match status" value="1"/>
</dbReference>
<name>A0A1S7LJH5_MAGMO</name>
<dbReference type="InterPro" id="IPR027417">
    <property type="entry name" value="P-loop_NTPase"/>
</dbReference>
<protein>
    <recommendedName>
        <fullName evidence="1">KAP NTPase domain-containing protein</fullName>
    </recommendedName>
</protein>
<organism evidence="2">
    <name type="scientific">Magnetococcus massalia (strain MO-1)</name>
    <dbReference type="NCBI Taxonomy" id="451514"/>
    <lineage>
        <taxon>Bacteria</taxon>
        <taxon>Pseudomonadati</taxon>
        <taxon>Pseudomonadota</taxon>
        <taxon>Magnetococcia</taxon>
        <taxon>Magnetococcales</taxon>
        <taxon>Magnetococcaceae</taxon>
        <taxon>Magnetococcus</taxon>
    </lineage>
</organism>
<dbReference type="InterPro" id="IPR011646">
    <property type="entry name" value="KAP_P-loop"/>
</dbReference>
<evidence type="ECO:0000313" key="2">
    <source>
        <dbReference type="EMBL" id="CRH06314.1"/>
    </source>
</evidence>
<dbReference type="EMBL" id="LO017727">
    <property type="protein sequence ID" value="CRH06314.1"/>
    <property type="molecule type" value="Genomic_DNA"/>
</dbReference>
<dbReference type="Pfam" id="PF07693">
    <property type="entry name" value="KAP_NTPase"/>
    <property type="match status" value="1"/>
</dbReference>
<proteinExistence type="predicted"/>
<dbReference type="AlphaFoldDB" id="A0A1S7LJH5"/>
<sequence length="72" mass="8175">MRLTIPAFEVDEDDGFKNDLLGRKEFGESLKNIALRSDDELVIGLDGAWGEGKTTFIKMWMGLLKQDDIPHH</sequence>